<name>A0A0T9QW29_9GAMM</name>
<reference evidence="1 2" key="1">
    <citation type="submission" date="2015-03" db="EMBL/GenBank/DDBJ databases">
        <authorList>
            <person name="Murphy D."/>
        </authorList>
    </citation>
    <scope>NUCLEOTIDE SEQUENCE [LARGE SCALE GENOMIC DNA]</scope>
    <source>
        <strain evidence="1 2">Y233</strain>
    </source>
</reference>
<sequence length="137" mass="15592">MPFFYLQIRKNHLTLKNLDSQKVVSGIANFSTERLLIGEFFIAEACLYPLVLQVLPGFINQLKRRYLRTHILIHAQEMLEGGVSQVEQRIMREFTVPSFPKGYHSLYAGPQALSDDAVKRIILMGSEDLITAADLKV</sequence>
<dbReference type="RefSeq" id="WP_049600313.1">
    <property type="nucleotide sequence ID" value="NZ_CABIHV010000067.1"/>
</dbReference>
<gene>
    <name evidence="1" type="ORF">ERS008667_03018</name>
</gene>
<dbReference type="Proteomes" id="UP000038204">
    <property type="component" value="Unassembled WGS sequence"/>
</dbReference>
<dbReference type="NCBIfam" id="NF041448">
    <property type="entry name" value="stress_YjaA"/>
    <property type="match status" value="1"/>
</dbReference>
<evidence type="ECO:0000313" key="1">
    <source>
        <dbReference type="EMBL" id="CNI30818.1"/>
    </source>
</evidence>
<evidence type="ECO:0000313" key="2">
    <source>
        <dbReference type="Proteomes" id="UP000038204"/>
    </source>
</evidence>
<dbReference type="AlphaFoldDB" id="A0A0T9QW29"/>
<organism evidence="1 2">
    <name type="scientific">Yersinia similis</name>
    <dbReference type="NCBI Taxonomy" id="367190"/>
    <lineage>
        <taxon>Bacteria</taxon>
        <taxon>Pseudomonadati</taxon>
        <taxon>Pseudomonadota</taxon>
        <taxon>Gammaproteobacteria</taxon>
        <taxon>Enterobacterales</taxon>
        <taxon>Yersiniaceae</taxon>
        <taxon>Yersinia</taxon>
    </lineage>
</organism>
<dbReference type="InterPro" id="IPR048149">
    <property type="entry name" value="YjaA"/>
</dbReference>
<dbReference type="EMBL" id="CQBK01000022">
    <property type="protein sequence ID" value="CNI30818.1"/>
    <property type="molecule type" value="Genomic_DNA"/>
</dbReference>
<protein>
    <submittedName>
        <fullName evidence="1">Uncharacterized protein</fullName>
    </submittedName>
</protein>
<accession>A0A0T9QW29</accession>
<proteinExistence type="predicted"/>